<protein>
    <submittedName>
        <fullName evidence="2">Uncharacterized protein</fullName>
    </submittedName>
</protein>
<accession>A0A2T3J0V2</accession>
<comment type="caution">
    <text evidence="2">The sequence shown here is derived from an EMBL/GenBank/DDBJ whole genome shotgun (WGS) entry which is preliminary data.</text>
</comment>
<proteinExistence type="predicted"/>
<sequence>MMNYLGKRQFNLGKLTDILKWDKQRDINLTMSVRFLWLMGQARNVYFWRLKMSWKQLVKLQCVPFYISHDRLASSPYKRRLMSGNLLLANVIGVVYQSTFD</sequence>
<dbReference type="AlphaFoldDB" id="A0A2T3J0V2"/>
<evidence type="ECO:0000313" key="2">
    <source>
        <dbReference type="EMBL" id="PSU34677.1"/>
    </source>
</evidence>
<feature type="transmembrane region" description="Helical" evidence="1">
    <location>
        <begin position="81"/>
        <end position="99"/>
    </location>
</feature>
<keyword evidence="1" id="KW-0472">Membrane</keyword>
<keyword evidence="3" id="KW-1185">Reference proteome</keyword>
<keyword evidence="1" id="KW-0812">Transmembrane</keyword>
<evidence type="ECO:0000256" key="1">
    <source>
        <dbReference type="SAM" id="Phobius"/>
    </source>
</evidence>
<keyword evidence="1" id="KW-1133">Transmembrane helix</keyword>
<dbReference type="Proteomes" id="UP000241222">
    <property type="component" value="Unassembled WGS sequence"/>
</dbReference>
<dbReference type="EMBL" id="PYMH01000002">
    <property type="protein sequence ID" value="PSU34677.1"/>
    <property type="molecule type" value="Genomic_DNA"/>
</dbReference>
<organism evidence="2 3">
    <name type="scientific">Photobacterium lutimaris</name>
    <dbReference type="NCBI Taxonomy" id="388278"/>
    <lineage>
        <taxon>Bacteria</taxon>
        <taxon>Pseudomonadati</taxon>
        <taxon>Pseudomonadota</taxon>
        <taxon>Gammaproteobacteria</taxon>
        <taxon>Vibrionales</taxon>
        <taxon>Vibrionaceae</taxon>
        <taxon>Photobacterium</taxon>
    </lineage>
</organism>
<name>A0A2T3J0V2_9GAMM</name>
<evidence type="ECO:0000313" key="3">
    <source>
        <dbReference type="Proteomes" id="UP000241222"/>
    </source>
</evidence>
<reference evidence="2 3" key="1">
    <citation type="submission" date="2018-03" db="EMBL/GenBank/DDBJ databases">
        <title>Whole genome sequencing of Histamine producing bacteria.</title>
        <authorList>
            <person name="Butler K."/>
        </authorList>
    </citation>
    <scope>NUCLEOTIDE SEQUENCE [LARGE SCALE GENOMIC DNA]</scope>
    <source>
        <strain evidence="2 3">JCM 13586</strain>
    </source>
</reference>
<gene>
    <name evidence="2" type="ORF">C9I99_06155</name>
</gene>